<dbReference type="Gene3D" id="4.10.60.10">
    <property type="entry name" value="Zinc finger, CCHC-type"/>
    <property type="match status" value="1"/>
</dbReference>
<evidence type="ECO:0008006" key="4">
    <source>
        <dbReference type="Google" id="ProtNLM"/>
    </source>
</evidence>
<feature type="region of interest" description="Disordered" evidence="1">
    <location>
        <begin position="133"/>
        <end position="207"/>
    </location>
</feature>
<name>A0ABM1ZRW2_AEDAL</name>
<dbReference type="RefSeq" id="XP_062708234.1">
    <property type="nucleotide sequence ID" value="XM_062852250.1"/>
</dbReference>
<evidence type="ECO:0000256" key="1">
    <source>
        <dbReference type="SAM" id="MobiDB-lite"/>
    </source>
</evidence>
<reference evidence="2" key="2">
    <citation type="submission" date="2025-05" db="UniProtKB">
        <authorList>
            <consortium name="EnsemblMetazoa"/>
        </authorList>
    </citation>
    <scope>IDENTIFICATION</scope>
    <source>
        <strain evidence="2">Foshan</strain>
    </source>
</reference>
<accession>A0ABM1ZRW2</accession>
<dbReference type="PANTHER" id="PTHR37984:SF5">
    <property type="entry name" value="PROTEIN NYNRIN-LIKE"/>
    <property type="match status" value="1"/>
</dbReference>
<organism evidence="2 3">
    <name type="scientific">Aedes albopictus</name>
    <name type="common">Asian tiger mosquito</name>
    <name type="synonym">Stegomyia albopicta</name>
    <dbReference type="NCBI Taxonomy" id="7160"/>
    <lineage>
        <taxon>Eukaryota</taxon>
        <taxon>Metazoa</taxon>
        <taxon>Ecdysozoa</taxon>
        <taxon>Arthropoda</taxon>
        <taxon>Hexapoda</taxon>
        <taxon>Insecta</taxon>
        <taxon>Pterygota</taxon>
        <taxon>Neoptera</taxon>
        <taxon>Endopterygota</taxon>
        <taxon>Diptera</taxon>
        <taxon>Nematocera</taxon>
        <taxon>Culicoidea</taxon>
        <taxon>Culicidae</taxon>
        <taxon>Culicinae</taxon>
        <taxon>Aedini</taxon>
        <taxon>Aedes</taxon>
        <taxon>Stegomyia</taxon>
    </lineage>
</organism>
<evidence type="ECO:0000313" key="3">
    <source>
        <dbReference type="Proteomes" id="UP000069940"/>
    </source>
</evidence>
<dbReference type="InterPro" id="IPR050951">
    <property type="entry name" value="Retrovirus_Pol_polyprotein"/>
</dbReference>
<reference evidence="3" key="1">
    <citation type="journal article" date="2015" name="Proc. Natl. Acad. Sci. U.S.A.">
        <title>Genome sequence of the Asian Tiger mosquito, Aedes albopictus, reveals insights into its biology, genetics, and evolution.</title>
        <authorList>
            <person name="Chen X.G."/>
            <person name="Jiang X."/>
            <person name="Gu J."/>
            <person name="Xu M."/>
            <person name="Wu Y."/>
            <person name="Deng Y."/>
            <person name="Zhang C."/>
            <person name="Bonizzoni M."/>
            <person name="Dermauw W."/>
            <person name="Vontas J."/>
            <person name="Armbruster P."/>
            <person name="Huang X."/>
            <person name="Yang Y."/>
            <person name="Zhang H."/>
            <person name="He W."/>
            <person name="Peng H."/>
            <person name="Liu Y."/>
            <person name="Wu K."/>
            <person name="Chen J."/>
            <person name="Lirakis M."/>
            <person name="Topalis P."/>
            <person name="Van Leeuwen T."/>
            <person name="Hall A.B."/>
            <person name="Jiang X."/>
            <person name="Thorpe C."/>
            <person name="Mueller R.L."/>
            <person name="Sun C."/>
            <person name="Waterhouse R.M."/>
            <person name="Yan G."/>
            <person name="Tu Z.J."/>
            <person name="Fang X."/>
            <person name="James A.A."/>
        </authorList>
    </citation>
    <scope>NUCLEOTIDE SEQUENCE [LARGE SCALE GENOMIC DNA]</scope>
    <source>
        <strain evidence="3">Foshan</strain>
    </source>
</reference>
<evidence type="ECO:0000313" key="2">
    <source>
        <dbReference type="EnsemblMetazoa" id="AALFPA23_021108.P31143"/>
    </source>
</evidence>
<dbReference type="GeneID" id="115261752"/>
<feature type="compositionally biased region" description="Low complexity" evidence="1">
    <location>
        <begin position="137"/>
        <end position="148"/>
    </location>
</feature>
<feature type="compositionally biased region" description="Low complexity" evidence="1">
    <location>
        <begin position="174"/>
        <end position="207"/>
    </location>
</feature>
<proteinExistence type="predicted"/>
<feature type="compositionally biased region" description="Polar residues" evidence="1">
    <location>
        <begin position="149"/>
        <end position="158"/>
    </location>
</feature>
<protein>
    <recommendedName>
        <fullName evidence="4">CCHC-type domain-containing protein</fullName>
    </recommendedName>
</protein>
<sequence length="273" mass="30648">MSANLFSRLDPFDCQKGDFDYYLEQFDHYLDLNSVEDEGKKVPLFISSIGQDAYKILKETCAPADPKEKSFEELKRLLLEYFARREFYRRNQRPGEYTGAYVNELKRLSLKCNFGAFVHDALRDRIACGKLPDDKTSATPAAAPSTSKGQTQPKSSVPQVVQEVAEKKTKAKKTVAVESSSVVVSPGEQQQKQPKGPKPQKGPAGQQKQHKCKICGHEHKEAECPHKDASCFMCRKKGHIASVCKEKANKAQQQQQQPVQVHVHVQQNTGVKN</sequence>
<keyword evidence="3" id="KW-1185">Reference proteome</keyword>
<dbReference type="EnsemblMetazoa" id="AALFPA23_021108.R31143">
    <property type="protein sequence ID" value="AALFPA23_021108.P31143"/>
    <property type="gene ID" value="AALFPA23_021108"/>
</dbReference>
<dbReference type="PANTHER" id="PTHR37984">
    <property type="entry name" value="PROTEIN CBG26694"/>
    <property type="match status" value="1"/>
</dbReference>
<dbReference type="Proteomes" id="UP000069940">
    <property type="component" value="Unassembled WGS sequence"/>
</dbReference>